<evidence type="ECO:0000313" key="6">
    <source>
        <dbReference type="Proteomes" id="UP000446657"/>
    </source>
</evidence>
<dbReference type="Proteomes" id="UP000095495">
    <property type="component" value="Unassembled WGS sequence"/>
</dbReference>
<reference evidence="1" key="1">
    <citation type="submission" date="2015-05" db="EMBL/GenBank/DDBJ databases">
        <authorList>
            <person name="Wang D.B."/>
            <person name="Wang M."/>
        </authorList>
    </citation>
    <scope>NUCLEOTIDE SEQUENCE [LARGE SCALE GENOMIC DNA]</scope>
    <source>
        <strain evidence="1">M72</strain>
    </source>
</reference>
<evidence type="ECO:0000313" key="3">
    <source>
        <dbReference type="EMBL" id="MTR82668.1"/>
    </source>
</evidence>
<dbReference type="AlphaFoldDB" id="A0A0M6WPF2"/>
<name>A0A0M6WPF2_9FIRM</name>
<dbReference type="Proteomes" id="UP000049979">
    <property type="component" value="Unassembled WGS sequence"/>
</dbReference>
<dbReference type="EMBL" id="CVRR01000019">
    <property type="protein sequence ID" value="CRL38726.1"/>
    <property type="molecule type" value="Genomic_DNA"/>
</dbReference>
<dbReference type="STRING" id="301302.ERS852420_02824"/>
<dbReference type="EMBL" id="WNAL01000032">
    <property type="protein sequence ID" value="MTR82668.1"/>
    <property type="molecule type" value="Genomic_DNA"/>
</dbReference>
<protein>
    <submittedName>
        <fullName evidence="3">DUF1292 domain-containing protein</fullName>
    </submittedName>
    <submittedName>
        <fullName evidence="2">Uncharacterized protein conserved in bacteria</fullName>
    </submittedName>
</protein>
<evidence type="ECO:0000313" key="4">
    <source>
        <dbReference type="Proteomes" id="UP000049979"/>
    </source>
</evidence>
<evidence type="ECO:0000313" key="1">
    <source>
        <dbReference type="EMBL" id="CRL38726.1"/>
    </source>
</evidence>
<evidence type="ECO:0000313" key="2">
    <source>
        <dbReference type="EMBL" id="CUN12205.1"/>
    </source>
</evidence>
<dbReference type="InterPro" id="IPR009711">
    <property type="entry name" value="UPF0473"/>
</dbReference>
<sequence>MEDKEKATPVTPDEIEDIRVTLDLDEGEVECKILTIFEVNKQDYIALMPLNPDGSDPDEGTVYLYRYAEDEDGIPQIDSITDDDEYEAAADRFDEMLDDDYFNALEDEE</sequence>
<reference evidence="4" key="2">
    <citation type="submission" date="2015-05" db="EMBL/GenBank/DDBJ databases">
        <authorList>
            <consortium name="Pathogen Informatics"/>
        </authorList>
    </citation>
    <scope>NUCLEOTIDE SEQUENCE [LARGE SCALE GENOMIC DNA]</scope>
    <source>
        <strain evidence="2 5">2789STDY5608863</strain>
        <strain evidence="4">M72</strain>
    </source>
</reference>
<dbReference type="OrthoDB" id="9796509at2"/>
<accession>A0A0M6WPF2</accession>
<dbReference type="RefSeq" id="WP_055067924.1">
    <property type="nucleotide sequence ID" value="NZ_CP173697.1"/>
</dbReference>
<proteinExistence type="predicted"/>
<reference evidence="3 6" key="3">
    <citation type="journal article" date="2019" name="Nat. Med.">
        <title>A library of human gut bacterial isolates paired with longitudinal multiomics data enables mechanistic microbiome research.</title>
        <authorList>
            <person name="Poyet M."/>
            <person name="Groussin M."/>
            <person name="Gibbons S.M."/>
            <person name="Avila-Pacheco J."/>
            <person name="Jiang X."/>
            <person name="Kearney S.M."/>
            <person name="Perrotta A.R."/>
            <person name="Berdy B."/>
            <person name="Zhao S."/>
            <person name="Lieberman T.D."/>
            <person name="Swanson P.K."/>
            <person name="Smith M."/>
            <person name="Roesemann S."/>
            <person name="Alexander J.E."/>
            <person name="Rich S.A."/>
            <person name="Livny J."/>
            <person name="Vlamakis H."/>
            <person name="Clish C."/>
            <person name="Bullock K."/>
            <person name="Deik A."/>
            <person name="Scott J."/>
            <person name="Pierce K.A."/>
            <person name="Xavier R.J."/>
            <person name="Alm E.J."/>
        </authorList>
    </citation>
    <scope>NUCLEOTIDE SEQUENCE [LARGE SCALE GENOMIC DNA]</scope>
    <source>
        <strain evidence="3 6">BIOML-A1</strain>
    </source>
</reference>
<dbReference type="EMBL" id="CYXV01000014">
    <property type="protein sequence ID" value="CUN12205.1"/>
    <property type="molecule type" value="Genomic_DNA"/>
</dbReference>
<evidence type="ECO:0000313" key="5">
    <source>
        <dbReference type="Proteomes" id="UP000095495"/>
    </source>
</evidence>
<gene>
    <name evidence="2" type="ORF">ERS852420_02824</name>
    <name evidence="3" type="ORF">GMD30_13460</name>
    <name evidence="1" type="ORF">M72_07581</name>
</gene>
<dbReference type="Pfam" id="PF06949">
    <property type="entry name" value="DUF1292"/>
    <property type="match status" value="1"/>
</dbReference>
<keyword evidence="4" id="KW-1185">Reference proteome</keyword>
<organism evidence="1 4">
    <name type="scientific">Roseburia faecis</name>
    <dbReference type="NCBI Taxonomy" id="301302"/>
    <lineage>
        <taxon>Bacteria</taxon>
        <taxon>Bacillati</taxon>
        <taxon>Bacillota</taxon>
        <taxon>Clostridia</taxon>
        <taxon>Lachnospirales</taxon>
        <taxon>Lachnospiraceae</taxon>
        <taxon>Roseburia</taxon>
    </lineage>
</organism>
<dbReference type="Proteomes" id="UP000446657">
    <property type="component" value="Unassembled WGS sequence"/>
</dbReference>